<feature type="domain" description="EndoU" evidence="12">
    <location>
        <begin position="53"/>
        <end position="194"/>
    </location>
</feature>
<feature type="non-terminal residue" evidence="13">
    <location>
        <position position="194"/>
    </location>
</feature>
<dbReference type="PANTHER" id="PTHR12439">
    <property type="entry name" value="PLACENTAL PROTEIN 11-RELATED"/>
    <property type="match status" value="1"/>
</dbReference>
<organism evidence="13 14">
    <name type="scientific">Pristionchus entomophagus</name>
    <dbReference type="NCBI Taxonomy" id="358040"/>
    <lineage>
        <taxon>Eukaryota</taxon>
        <taxon>Metazoa</taxon>
        <taxon>Ecdysozoa</taxon>
        <taxon>Nematoda</taxon>
        <taxon>Chromadorea</taxon>
        <taxon>Rhabditida</taxon>
        <taxon>Rhabditina</taxon>
        <taxon>Diplogasteromorpha</taxon>
        <taxon>Diplogasteroidea</taxon>
        <taxon>Neodiplogasteridae</taxon>
        <taxon>Pristionchus</taxon>
    </lineage>
</organism>
<dbReference type="InterPro" id="IPR018998">
    <property type="entry name" value="EndoU_C"/>
</dbReference>
<keyword evidence="4 11" id="KW-0540">Nuclease</keyword>
<reference evidence="13" key="1">
    <citation type="submission" date="2023-10" db="EMBL/GenBank/DDBJ databases">
        <title>Genome assembly of Pristionchus species.</title>
        <authorList>
            <person name="Yoshida K."/>
            <person name="Sommer R.J."/>
        </authorList>
    </citation>
    <scope>NUCLEOTIDE SEQUENCE</scope>
    <source>
        <strain evidence="13">RS0144</strain>
    </source>
</reference>
<dbReference type="SUPFAM" id="SSF142877">
    <property type="entry name" value="EndoU-like"/>
    <property type="match status" value="1"/>
</dbReference>
<evidence type="ECO:0000256" key="7">
    <source>
        <dbReference type="ARBA" id="ARBA00022801"/>
    </source>
</evidence>
<comment type="caution">
    <text evidence="13">The sequence shown here is derived from an EMBL/GenBank/DDBJ whole genome shotgun (WGS) entry which is preliminary data.</text>
</comment>
<evidence type="ECO:0000313" key="14">
    <source>
        <dbReference type="Proteomes" id="UP001432027"/>
    </source>
</evidence>
<keyword evidence="9 11" id="KW-0464">Manganese</keyword>
<evidence type="ECO:0000256" key="11">
    <source>
        <dbReference type="RuleBase" id="RU367085"/>
    </source>
</evidence>
<evidence type="ECO:0000256" key="4">
    <source>
        <dbReference type="ARBA" id="ARBA00022722"/>
    </source>
</evidence>
<keyword evidence="10" id="KW-0456">Lyase</keyword>
<evidence type="ECO:0000256" key="8">
    <source>
        <dbReference type="ARBA" id="ARBA00022884"/>
    </source>
</evidence>
<dbReference type="GO" id="GO:0016829">
    <property type="term" value="F:lyase activity"/>
    <property type="evidence" value="ECO:0007669"/>
    <property type="project" value="UniProtKB-KW"/>
</dbReference>
<keyword evidence="11" id="KW-0732">Signal</keyword>
<dbReference type="GO" id="GO:0016787">
    <property type="term" value="F:hydrolase activity"/>
    <property type="evidence" value="ECO:0007669"/>
    <property type="project" value="UniProtKB-KW"/>
</dbReference>
<feature type="signal peptide" evidence="11">
    <location>
        <begin position="1"/>
        <end position="28"/>
    </location>
</feature>
<comment type="similarity">
    <text evidence="2 11">Belongs to the ENDOU family.</text>
</comment>
<keyword evidence="8 11" id="KW-0694">RNA-binding</keyword>
<accession>A0AAV5TZI3</accession>
<dbReference type="Pfam" id="PF09412">
    <property type="entry name" value="XendoU"/>
    <property type="match status" value="1"/>
</dbReference>
<evidence type="ECO:0000256" key="6">
    <source>
        <dbReference type="ARBA" id="ARBA00022759"/>
    </source>
</evidence>
<dbReference type="InterPro" id="IPR039787">
    <property type="entry name" value="ENDOU"/>
</dbReference>
<evidence type="ECO:0000256" key="1">
    <source>
        <dbReference type="ARBA" id="ARBA00001936"/>
    </source>
</evidence>
<dbReference type="GO" id="GO:0046872">
    <property type="term" value="F:metal ion binding"/>
    <property type="evidence" value="ECO:0007669"/>
    <property type="project" value="UniProtKB-UniRule"/>
</dbReference>
<evidence type="ECO:0000256" key="10">
    <source>
        <dbReference type="ARBA" id="ARBA00023239"/>
    </source>
</evidence>
<evidence type="ECO:0000256" key="3">
    <source>
        <dbReference type="ARBA" id="ARBA00011245"/>
    </source>
</evidence>
<keyword evidence="7 11" id="KW-0378">Hydrolase</keyword>
<dbReference type="GO" id="GO:0003723">
    <property type="term" value="F:RNA binding"/>
    <property type="evidence" value="ECO:0007669"/>
    <property type="project" value="UniProtKB-UniRule"/>
</dbReference>
<proteinExistence type="inferred from homology"/>
<keyword evidence="6 11" id="KW-0255">Endonuclease</keyword>
<dbReference type="EMBL" id="BTSX01000005">
    <property type="protein sequence ID" value="GMS99453.1"/>
    <property type="molecule type" value="Genomic_DNA"/>
</dbReference>
<dbReference type="PANTHER" id="PTHR12439:SF42">
    <property type="entry name" value="ENDORIBONUCLEASE-RELATED"/>
    <property type="match status" value="1"/>
</dbReference>
<feature type="chain" id="PRO_5043111943" description="EndoU domain-containing protein" evidence="11">
    <location>
        <begin position="29"/>
        <end position="194"/>
    </location>
</feature>
<dbReference type="PROSITE" id="PS51959">
    <property type="entry name" value="ENDOU"/>
    <property type="match status" value="1"/>
</dbReference>
<dbReference type="Proteomes" id="UP001432027">
    <property type="component" value="Unassembled WGS sequence"/>
</dbReference>
<keyword evidence="14" id="KW-1185">Reference proteome</keyword>
<keyword evidence="5 11" id="KW-0479">Metal-binding</keyword>
<evidence type="ECO:0000313" key="13">
    <source>
        <dbReference type="EMBL" id="GMS99453.1"/>
    </source>
</evidence>
<evidence type="ECO:0000256" key="5">
    <source>
        <dbReference type="ARBA" id="ARBA00022723"/>
    </source>
</evidence>
<evidence type="ECO:0000256" key="2">
    <source>
        <dbReference type="ARBA" id="ARBA00010168"/>
    </source>
</evidence>
<name>A0AAV5TZI3_9BILA</name>
<dbReference type="InterPro" id="IPR037227">
    <property type="entry name" value="EndoU-like"/>
</dbReference>
<comment type="subunit">
    <text evidence="3 11">Monomer.</text>
</comment>
<comment type="cofactor">
    <cofactor evidence="1 11">
        <name>Mn(2+)</name>
        <dbReference type="ChEBI" id="CHEBI:29035"/>
    </cofactor>
</comment>
<sequence length="194" mass="21235">IAVTLIQRTLTMRVIAVVALTCLSVALSAPSGVAVSDDVKIIVSPLKAESRATDAEFQTLVDNMRAGDADKPSSSQYKLAWGSKLGSNPKPSGANLMTSVQESLFSKSTYAALKKVYDNNIFVADVCTNEADYNSGFKKSILQDLLTAWSSTKPFSLMHDYLVKKGKVSSDMNSFKQFLTTFWFDTYSRCSNKK</sequence>
<dbReference type="GO" id="GO:0004521">
    <property type="term" value="F:RNA endonuclease activity"/>
    <property type="evidence" value="ECO:0007669"/>
    <property type="project" value="UniProtKB-UniRule"/>
</dbReference>
<evidence type="ECO:0000256" key="9">
    <source>
        <dbReference type="ARBA" id="ARBA00023211"/>
    </source>
</evidence>
<dbReference type="AlphaFoldDB" id="A0AAV5TZI3"/>
<protein>
    <recommendedName>
        <fullName evidence="12">EndoU domain-containing protein</fullName>
    </recommendedName>
</protein>
<gene>
    <name evidence="13" type="ORF">PENTCL1PPCAC_21628</name>
</gene>
<evidence type="ECO:0000259" key="12">
    <source>
        <dbReference type="PROSITE" id="PS51959"/>
    </source>
</evidence>
<feature type="non-terminal residue" evidence="13">
    <location>
        <position position="1"/>
    </location>
</feature>